<dbReference type="InterPro" id="IPR000595">
    <property type="entry name" value="cNMP-bd_dom"/>
</dbReference>
<organism evidence="2 3">
    <name type="scientific">Filimonas effusa</name>
    <dbReference type="NCBI Taxonomy" id="2508721"/>
    <lineage>
        <taxon>Bacteria</taxon>
        <taxon>Pseudomonadati</taxon>
        <taxon>Bacteroidota</taxon>
        <taxon>Chitinophagia</taxon>
        <taxon>Chitinophagales</taxon>
        <taxon>Chitinophagaceae</taxon>
        <taxon>Filimonas</taxon>
    </lineage>
</organism>
<comment type="caution">
    <text evidence="2">The sequence shown here is derived from an EMBL/GenBank/DDBJ whole genome shotgun (WGS) entry which is preliminary data.</text>
</comment>
<name>A0A4Q1D341_9BACT</name>
<feature type="domain" description="Cyclic nucleotide-binding" evidence="1">
    <location>
        <begin position="11"/>
        <end position="131"/>
    </location>
</feature>
<reference evidence="2 3" key="1">
    <citation type="submission" date="2019-01" db="EMBL/GenBank/DDBJ databases">
        <title>Filimonas sp. strain TTM-71.</title>
        <authorList>
            <person name="Chen W.-M."/>
        </authorList>
    </citation>
    <scope>NUCLEOTIDE SEQUENCE [LARGE SCALE GENOMIC DNA]</scope>
    <source>
        <strain evidence="2 3">TTM-71</strain>
    </source>
</reference>
<keyword evidence="3" id="KW-1185">Reference proteome</keyword>
<dbReference type="Pfam" id="PF00027">
    <property type="entry name" value="cNMP_binding"/>
    <property type="match status" value="1"/>
</dbReference>
<dbReference type="Proteomes" id="UP000290545">
    <property type="component" value="Unassembled WGS sequence"/>
</dbReference>
<dbReference type="AlphaFoldDB" id="A0A4Q1D341"/>
<dbReference type="PROSITE" id="PS50042">
    <property type="entry name" value="CNMP_BINDING_3"/>
    <property type="match status" value="1"/>
</dbReference>
<protein>
    <submittedName>
        <fullName evidence="2">Crp/Fnr family transcriptional regulator</fullName>
    </submittedName>
</protein>
<dbReference type="SUPFAM" id="SSF51206">
    <property type="entry name" value="cAMP-binding domain-like"/>
    <property type="match status" value="1"/>
</dbReference>
<dbReference type="InterPro" id="IPR018490">
    <property type="entry name" value="cNMP-bd_dom_sf"/>
</dbReference>
<evidence type="ECO:0000259" key="1">
    <source>
        <dbReference type="PROSITE" id="PS50042"/>
    </source>
</evidence>
<dbReference type="InterPro" id="IPR014710">
    <property type="entry name" value="RmlC-like_jellyroll"/>
</dbReference>
<dbReference type="OrthoDB" id="9152304at2"/>
<proteinExistence type="predicted"/>
<dbReference type="Gene3D" id="2.60.120.10">
    <property type="entry name" value="Jelly Rolls"/>
    <property type="match status" value="1"/>
</dbReference>
<sequence>MKQALEQHISKFIQLPEEVQEEVLSRFEPVTVRKKQLLVEAGKRCTHFYFVSKGCLRLYLQEESAEHTIQFAIENWWMTDIDAFSAGRNASFFVQAVETSELLSISKTGFDALLAEFPSMEKYFRMIYQRAYAAALFRIHYIFRLSKEELYDNFASQYPEFLQRIPQKILASFLGFSPEYLSELRRKKLS</sequence>
<dbReference type="EMBL" id="SDHZ01000003">
    <property type="protein sequence ID" value="RXK81822.1"/>
    <property type="molecule type" value="Genomic_DNA"/>
</dbReference>
<dbReference type="RefSeq" id="WP_129005219.1">
    <property type="nucleotide sequence ID" value="NZ_SDHZ01000003.1"/>
</dbReference>
<gene>
    <name evidence="2" type="ORF">ESB13_18700</name>
</gene>
<evidence type="ECO:0000313" key="3">
    <source>
        <dbReference type="Proteomes" id="UP000290545"/>
    </source>
</evidence>
<dbReference type="CDD" id="cd00038">
    <property type="entry name" value="CAP_ED"/>
    <property type="match status" value="1"/>
</dbReference>
<accession>A0A4Q1D341</accession>
<evidence type="ECO:0000313" key="2">
    <source>
        <dbReference type="EMBL" id="RXK81822.1"/>
    </source>
</evidence>